<dbReference type="InterPro" id="IPR007897">
    <property type="entry name" value="PHB_accumulat"/>
</dbReference>
<gene>
    <name evidence="3" type="ORF">ATO7_00500</name>
</gene>
<protein>
    <submittedName>
        <fullName evidence="3">Polyhydroxyalkonate synthesis repressor, PhaR</fullName>
    </submittedName>
</protein>
<comment type="caution">
    <text evidence="3">The sequence shown here is derived from an EMBL/GenBank/DDBJ whole genome shotgun (WGS) entry which is preliminary data.</text>
</comment>
<dbReference type="EMBL" id="AQQV01000001">
    <property type="protein sequence ID" value="ORE88309.1"/>
    <property type="molecule type" value="Genomic_DNA"/>
</dbReference>
<dbReference type="AlphaFoldDB" id="A0A1Y1SGI0"/>
<dbReference type="InterPro" id="IPR012909">
    <property type="entry name" value="PHA_DNA-bd_N"/>
</dbReference>
<reference evidence="3 4" key="1">
    <citation type="submission" date="2013-04" db="EMBL/GenBank/DDBJ databases">
        <title>Oceanococcus atlanticus 22II-S10r2 Genome Sequencing.</title>
        <authorList>
            <person name="Lai Q."/>
            <person name="Li G."/>
            <person name="Shao Z."/>
        </authorList>
    </citation>
    <scope>NUCLEOTIDE SEQUENCE [LARGE SCALE GENOMIC DNA]</scope>
    <source>
        <strain evidence="3 4">22II-S10r2</strain>
    </source>
</reference>
<accession>A0A1Y1SGI0</accession>
<evidence type="ECO:0000259" key="2">
    <source>
        <dbReference type="Pfam" id="PF07879"/>
    </source>
</evidence>
<feature type="domain" description="PHA accumulation regulator DNA-binding N-terminal" evidence="2">
    <location>
        <begin position="3"/>
        <end position="47"/>
    </location>
</feature>
<feature type="domain" description="PHB accumulation regulatory" evidence="1">
    <location>
        <begin position="55"/>
        <end position="90"/>
    </location>
</feature>
<evidence type="ECO:0000313" key="4">
    <source>
        <dbReference type="Proteomes" id="UP000192342"/>
    </source>
</evidence>
<evidence type="ECO:0000313" key="3">
    <source>
        <dbReference type="EMBL" id="ORE88309.1"/>
    </source>
</evidence>
<evidence type="ECO:0000259" key="1">
    <source>
        <dbReference type="Pfam" id="PF05233"/>
    </source>
</evidence>
<dbReference type="Pfam" id="PF05233">
    <property type="entry name" value="PHB_acc"/>
    <property type="match status" value="1"/>
</dbReference>
<dbReference type="Pfam" id="PF07879">
    <property type="entry name" value="PHB_acc_N"/>
    <property type="match status" value="1"/>
</dbReference>
<dbReference type="STRING" id="1317117.ATO7_00500"/>
<dbReference type="Proteomes" id="UP000192342">
    <property type="component" value="Unassembled WGS sequence"/>
</dbReference>
<sequence length="143" mass="16576">MISRYITLDEIRQLVLKNVDFKVIDKRSKDDITRSILLQVIMEQEEAGTPILREEVLLNIIRFYGDSMQHSVSHYLELSMELFIDQQAQFKEQVKQVLGSAGNPLHALKELADQNLPLWRKVRQELLKNIGLRGDSKDRSDGN</sequence>
<name>A0A1Y1SGI0_9GAMM</name>
<keyword evidence="4" id="KW-1185">Reference proteome</keyword>
<proteinExistence type="predicted"/>
<organism evidence="3 4">
    <name type="scientific">Oceanococcus atlanticus</name>
    <dbReference type="NCBI Taxonomy" id="1317117"/>
    <lineage>
        <taxon>Bacteria</taxon>
        <taxon>Pseudomonadati</taxon>
        <taxon>Pseudomonadota</taxon>
        <taxon>Gammaproteobacteria</taxon>
        <taxon>Chromatiales</taxon>
        <taxon>Oceanococcaceae</taxon>
        <taxon>Oceanococcus</taxon>
    </lineage>
</organism>